<dbReference type="STRING" id="1071378.G0WEQ2"/>
<dbReference type="Proteomes" id="UP000000689">
    <property type="component" value="Chromosome 8"/>
</dbReference>
<dbReference type="GO" id="GO:0005680">
    <property type="term" value="C:anaphase-promoting complex"/>
    <property type="evidence" value="ECO:0007669"/>
    <property type="project" value="EnsemblFungi"/>
</dbReference>
<dbReference type="GO" id="GO:1904824">
    <property type="term" value="P:anaphase-promoting complex assembly"/>
    <property type="evidence" value="ECO:0007669"/>
    <property type="project" value="EnsemblFungi"/>
</dbReference>
<proteinExistence type="predicted"/>
<dbReference type="eggNOG" id="ENOG502S9HM">
    <property type="taxonomic scope" value="Eukaryota"/>
</dbReference>
<dbReference type="KEGG" id="ndi:NDAI_0H00890"/>
<dbReference type="OrthoDB" id="4038621at2759"/>
<feature type="compositionally biased region" description="Basic and acidic residues" evidence="1">
    <location>
        <begin position="63"/>
        <end position="74"/>
    </location>
</feature>
<feature type="region of interest" description="Disordered" evidence="1">
    <location>
        <begin position="46"/>
        <end position="74"/>
    </location>
</feature>
<accession>G0WEQ2</accession>
<reference evidence="2 3" key="1">
    <citation type="journal article" date="2011" name="Proc. Natl. Acad. Sci. U.S.A.">
        <title>Evolutionary erosion of yeast sex chromosomes by mating-type switching accidents.</title>
        <authorList>
            <person name="Gordon J.L."/>
            <person name="Armisen D."/>
            <person name="Proux-Wera E."/>
            <person name="Oheigeartaigh S.S."/>
            <person name="Byrne K.P."/>
            <person name="Wolfe K.H."/>
        </authorList>
    </citation>
    <scope>NUCLEOTIDE SEQUENCE [LARGE SCALE GENOMIC DNA]</scope>
    <source>
        <strain evidence="3">ATCC 10597 / BCRC 20456 / CBS 421 / NBRC 0211 / NRRL Y-12639</strain>
    </source>
</reference>
<dbReference type="GO" id="GO:0061630">
    <property type="term" value="F:ubiquitin protein ligase activity"/>
    <property type="evidence" value="ECO:0007669"/>
    <property type="project" value="EnsemblFungi"/>
</dbReference>
<dbReference type="AlphaFoldDB" id="G0WEQ2"/>
<name>G0WEQ2_NAUDC</name>
<feature type="compositionally biased region" description="Polar residues" evidence="1">
    <location>
        <begin position="46"/>
        <end position="62"/>
    </location>
</feature>
<evidence type="ECO:0000313" key="3">
    <source>
        <dbReference type="Proteomes" id="UP000000689"/>
    </source>
</evidence>
<organism evidence="2 3">
    <name type="scientific">Naumovozyma dairenensis (strain ATCC 10597 / BCRC 20456 / CBS 421 / NBRC 0211 / NRRL Y-12639)</name>
    <name type="common">Saccharomyces dairenensis</name>
    <dbReference type="NCBI Taxonomy" id="1071378"/>
    <lineage>
        <taxon>Eukaryota</taxon>
        <taxon>Fungi</taxon>
        <taxon>Dikarya</taxon>
        <taxon>Ascomycota</taxon>
        <taxon>Saccharomycotina</taxon>
        <taxon>Saccharomycetes</taxon>
        <taxon>Saccharomycetales</taxon>
        <taxon>Saccharomycetaceae</taxon>
        <taxon>Naumovozyma</taxon>
    </lineage>
</organism>
<dbReference type="GO" id="GO:0030476">
    <property type="term" value="P:ascospore wall assembly"/>
    <property type="evidence" value="ECO:0007669"/>
    <property type="project" value="EnsemblFungi"/>
</dbReference>
<gene>
    <name evidence="2" type="primary">NDAI0H00890</name>
    <name evidence="2" type="ordered locus">NDAI_0H00890</name>
</gene>
<protein>
    <submittedName>
        <fullName evidence="2">Uncharacterized protein</fullName>
    </submittedName>
</protein>
<sequence>MNGTASYRDSYFQYQHLTFSHYVLYNEWNQDEFLALDAQELDDSTQLPANEQDGGANTTNNDIQHEKKVKEKTSNEVHDGTYWDRFQDEHDRILFKDVQLDTMGTVTFPFSTETVGGSIFDVRTLKQANNSILGWQQGTAT</sequence>
<keyword evidence="3" id="KW-1185">Reference proteome</keyword>
<evidence type="ECO:0000256" key="1">
    <source>
        <dbReference type="SAM" id="MobiDB-lite"/>
    </source>
</evidence>
<dbReference type="EMBL" id="HE580274">
    <property type="protein sequence ID" value="CCD26263.1"/>
    <property type="molecule type" value="Genomic_DNA"/>
</dbReference>
<dbReference type="HOGENOM" id="CLU_150173_0_0_1"/>
<dbReference type="GO" id="GO:0016567">
    <property type="term" value="P:protein ubiquitination"/>
    <property type="evidence" value="ECO:0007669"/>
    <property type="project" value="EnsemblFungi"/>
</dbReference>
<dbReference type="RefSeq" id="XP_003671506.1">
    <property type="nucleotide sequence ID" value="XM_003671458.1"/>
</dbReference>
<dbReference type="GO" id="GO:0031145">
    <property type="term" value="P:anaphase-promoting complex-dependent catabolic process"/>
    <property type="evidence" value="ECO:0007669"/>
    <property type="project" value="EnsemblFungi"/>
</dbReference>
<evidence type="ECO:0000313" key="2">
    <source>
        <dbReference type="EMBL" id="CCD26263.1"/>
    </source>
</evidence>
<dbReference type="GeneID" id="11495794"/>
<dbReference type="GO" id="GO:0030071">
    <property type="term" value="P:regulation of mitotic metaphase/anaphase transition"/>
    <property type="evidence" value="ECO:0007669"/>
    <property type="project" value="EnsemblFungi"/>
</dbReference>